<feature type="transmembrane region" description="Helical" evidence="2">
    <location>
        <begin position="26"/>
        <end position="46"/>
    </location>
</feature>
<keyword evidence="2" id="KW-0472">Membrane</keyword>
<keyword evidence="2" id="KW-1133">Transmembrane helix</keyword>
<protein>
    <submittedName>
        <fullName evidence="3">Uncharacterized protein</fullName>
    </submittedName>
</protein>
<comment type="caution">
    <text evidence="3">The sequence shown here is derived from an EMBL/GenBank/DDBJ whole genome shotgun (WGS) entry which is preliminary data.</text>
</comment>
<evidence type="ECO:0000256" key="1">
    <source>
        <dbReference type="SAM" id="MobiDB-lite"/>
    </source>
</evidence>
<proteinExistence type="predicted"/>
<keyword evidence="4" id="KW-1185">Reference proteome</keyword>
<name>A0ABP6ZIN1_9ACTN</name>
<feature type="region of interest" description="Disordered" evidence="1">
    <location>
        <begin position="111"/>
        <end position="150"/>
    </location>
</feature>
<dbReference type="Pfam" id="PF04120">
    <property type="entry name" value="Iron_permease"/>
    <property type="match status" value="1"/>
</dbReference>
<reference evidence="4" key="1">
    <citation type="journal article" date="2019" name="Int. J. Syst. Evol. Microbiol.">
        <title>The Global Catalogue of Microorganisms (GCM) 10K type strain sequencing project: providing services to taxonomists for standard genome sequencing and annotation.</title>
        <authorList>
            <consortium name="The Broad Institute Genomics Platform"/>
            <consortium name="The Broad Institute Genome Sequencing Center for Infectious Disease"/>
            <person name="Wu L."/>
            <person name="Ma J."/>
        </authorList>
    </citation>
    <scope>NUCLEOTIDE SEQUENCE [LARGE SCALE GENOMIC DNA]</scope>
    <source>
        <strain evidence="4">JCM 17326</strain>
    </source>
</reference>
<dbReference type="Proteomes" id="UP001500630">
    <property type="component" value="Unassembled WGS sequence"/>
</dbReference>
<accession>A0ABP6ZIN1</accession>
<dbReference type="EMBL" id="BAABDQ010000046">
    <property type="protein sequence ID" value="GAA3610172.1"/>
    <property type="molecule type" value="Genomic_DNA"/>
</dbReference>
<organism evidence="3 4">
    <name type="scientific">Nonomuraea rosea</name>
    <dbReference type="NCBI Taxonomy" id="638574"/>
    <lineage>
        <taxon>Bacteria</taxon>
        <taxon>Bacillati</taxon>
        <taxon>Actinomycetota</taxon>
        <taxon>Actinomycetes</taxon>
        <taxon>Streptosporangiales</taxon>
        <taxon>Streptosporangiaceae</taxon>
        <taxon>Nonomuraea</taxon>
    </lineage>
</organism>
<dbReference type="InterPro" id="IPR007251">
    <property type="entry name" value="Iron_permease_Fet4"/>
</dbReference>
<evidence type="ECO:0000256" key="2">
    <source>
        <dbReference type="SAM" id="Phobius"/>
    </source>
</evidence>
<evidence type="ECO:0000313" key="4">
    <source>
        <dbReference type="Proteomes" id="UP001500630"/>
    </source>
</evidence>
<sequence length="150" mass="16631">MPSQVKGRLSFFDRFASQAGEFVSGAWFFVLCVLLVLLWAPSYFVFGSLDTWQLVIQPASQAPASRHPGVASRRRAGRQGKRLILYCRKSRHHILNGSEVSERSAEVTLSFAGPRKSRSPRSGRMMGRGVRADSKAKGSVVWPPRVDGAR</sequence>
<keyword evidence="2" id="KW-0812">Transmembrane</keyword>
<gene>
    <name evidence="3" type="ORF">GCM10022419_113980</name>
</gene>
<evidence type="ECO:0000313" key="3">
    <source>
        <dbReference type="EMBL" id="GAA3610172.1"/>
    </source>
</evidence>